<evidence type="ECO:0000313" key="1">
    <source>
        <dbReference type="EMBL" id="MFC5358088.1"/>
    </source>
</evidence>
<gene>
    <name evidence="1" type="ORF">ACFPMG_24175</name>
</gene>
<proteinExistence type="predicted"/>
<organism evidence="1 2">
    <name type="scientific">Azospirillum himalayense</name>
    <dbReference type="NCBI Taxonomy" id="654847"/>
    <lineage>
        <taxon>Bacteria</taxon>
        <taxon>Pseudomonadati</taxon>
        <taxon>Pseudomonadota</taxon>
        <taxon>Alphaproteobacteria</taxon>
        <taxon>Rhodospirillales</taxon>
        <taxon>Azospirillaceae</taxon>
        <taxon>Azospirillum</taxon>
    </lineage>
</organism>
<dbReference type="RefSeq" id="WP_376997778.1">
    <property type="nucleotide sequence ID" value="NZ_JBHSLC010000081.1"/>
</dbReference>
<evidence type="ECO:0008006" key="3">
    <source>
        <dbReference type="Google" id="ProtNLM"/>
    </source>
</evidence>
<sequence length="172" mass="20372">MPFSTKRRFAANCGHEPFLALCYDSGMPIRRETRWLYPIDWPLISKHIRFEVAGPHGAGRCWKCGRPHGHELRVLPDGRWFDAELHTWRDARGKEAAWPDMVDACRMRKTRVILAACHRDHDPPNVKPKNLAAWCQRCHILNDREHHRRQFRLTILLRRAMGDLFEGAYQRW</sequence>
<reference evidence="2" key="1">
    <citation type="journal article" date="2019" name="Int. J. Syst. Evol. Microbiol.">
        <title>The Global Catalogue of Microorganisms (GCM) 10K type strain sequencing project: providing services to taxonomists for standard genome sequencing and annotation.</title>
        <authorList>
            <consortium name="The Broad Institute Genomics Platform"/>
            <consortium name="The Broad Institute Genome Sequencing Center for Infectious Disease"/>
            <person name="Wu L."/>
            <person name="Ma J."/>
        </authorList>
    </citation>
    <scope>NUCLEOTIDE SEQUENCE [LARGE SCALE GENOMIC DNA]</scope>
    <source>
        <strain evidence="2">CCUG 58760</strain>
    </source>
</reference>
<comment type="caution">
    <text evidence="1">The sequence shown here is derived from an EMBL/GenBank/DDBJ whole genome shotgun (WGS) entry which is preliminary data.</text>
</comment>
<accession>A0ABW0GEU5</accession>
<name>A0ABW0GEU5_9PROT</name>
<keyword evidence="2" id="KW-1185">Reference proteome</keyword>
<dbReference type="Proteomes" id="UP001596166">
    <property type="component" value="Unassembled WGS sequence"/>
</dbReference>
<dbReference type="EMBL" id="JBHSLC010000081">
    <property type="protein sequence ID" value="MFC5358088.1"/>
    <property type="molecule type" value="Genomic_DNA"/>
</dbReference>
<evidence type="ECO:0000313" key="2">
    <source>
        <dbReference type="Proteomes" id="UP001596166"/>
    </source>
</evidence>
<protein>
    <recommendedName>
        <fullName evidence="3">HNH endonuclease</fullName>
    </recommendedName>
</protein>